<dbReference type="EMBL" id="NEVH01025136">
    <property type="protein sequence ID" value="PNF15784.1"/>
    <property type="molecule type" value="Genomic_DNA"/>
</dbReference>
<proteinExistence type="predicted"/>
<sequence>MAVQRTCNVRSMYRAGSPVWQWAVAEEISKYKSDLAGVQKVRWDGGGIAPAGYHTFFPMERGMKIMTGFFVHKRIVSAVKRVEFVSDRISYIILKGRWCDIIVMNVHAPTKDTIDDIKDRFYEELEYVFDKFPKYPIKPCDELITRPRSPTECVRSEKTEVNGEVHGGRPRPTGAIVPREKKISN</sequence>
<comment type="caution">
    <text evidence="2">The sequence shown here is derived from an EMBL/GenBank/DDBJ whole genome shotgun (WGS) entry which is preliminary data.</text>
</comment>
<name>A0A2J7PHI3_9NEOP</name>
<dbReference type="InParanoid" id="A0A2J7PHI3"/>
<evidence type="ECO:0000313" key="2">
    <source>
        <dbReference type="EMBL" id="PNF15784.1"/>
    </source>
</evidence>
<reference evidence="2 3" key="1">
    <citation type="submission" date="2017-12" db="EMBL/GenBank/DDBJ databases">
        <title>Hemimetabolous genomes reveal molecular basis of termite eusociality.</title>
        <authorList>
            <person name="Harrison M.C."/>
            <person name="Jongepier E."/>
            <person name="Robertson H.M."/>
            <person name="Arning N."/>
            <person name="Bitard-Feildel T."/>
            <person name="Chao H."/>
            <person name="Childers C.P."/>
            <person name="Dinh H."/>
            <person name="Doddapaneni H."/>
            <person name="Dugan S."/>
            <person name="Gowin J."/>
            <person name="Greiner C."/>
            <person name="Han Y."/>
            <person name="Hu H."/>
            <person name="Hughes D.S.T."/>
            <person name="Huylmans A.-K."/>
            <person name="Kemena C."/>
            <person name="Kremer L.P.M."/>
            <person name="Lee S.L."/>
            <person name="Lopez-Ezquerra A."/>
            <person name="Mallet L."/>
            <person name="Monroy-Kuhn J.M."/>
            <person name="Moser A."/>
            <person name="Murali S.C."/>
            <person name="Muzny D.M."/>
            <person name="Otani S."/>
            <person name="Piulachs M.-D."/>
            <person name="Poelchau M."/>
            <person name="Qu J."/>
            <person name="Schaub F."/>
            <person name="Wada-Katsumata A."/>
            <person name="Worley K.C."/>
            <person name="Xie Q."/>
            <person name="Ylla G."/>
            <person name="Poulsen M."/>
            <person name="Gibbs R.A."/>
            <person name="Schal C."/>
            <person name="Richards S."/>
            <person name="Belles X."/>
            <person name="Korb J."/>
            <person name="Bornberg-Bauer E."/>
        </authorList>
    </citation>
    <scope>NUCLEOTIDE SEQUENCE [LARGE SCALE GENOMIC DNA]</scope>
    <source>
        <tissue evidence="2">Whole body</tissue>
    </source>
</reference>
<dbReference type="SUPFAM" id="SSF56219">
    <property type="entry name" value="DNase I-like"/>
    <property type="match status" value="1"/>
</dbReference>
<gene>
    <name evidence="2" type="ORF">B7P43_G10425</name>
</gene>
<feature type="compositionally biased region" description="Basic and acidic residues" evidence="1">
    <location>
        <begin position="154"/>
        <end position="167"/>
    </location>
</feature>
<accession>A0A2J7PHI3</accession>
<evidence type="ECO:0000256" key="1">
    <source>
        <dbReference type="SAM" id="MobiDB-lite"/>
    </source>
</evidence>
<organism evidence="2 3">
    <name type="scientific">Cryptotermes secundus</name>
    <dbReference type="NCBI Taxonomy" id="105785"/>
    <lineage>
        <taxon>Eukaryota</taxon>
        <taxon>Metazoa</taxon>
        <taxon>Ecdysozoa</taxon>
        <taxon>Arthropoda</taxon>
        <taxon>Hexapoda</taxon>
        <taxon>Insecta</taxon>
        <taxon>Pterygota</taxon>
        <taxon>Neoptera</taxon>
        <taxon>Polyneoptera</taxon>
        <taxon>Dictyoptera</taxon>
        <taxon>Blattodea</taxon>
        <taxon>Blattoidea</taxon>
        <taxon>Termitoidae</taxon>
        <taxon>Kalotermitidae</taxon>
        <taxon>Cryptotermitinae</taxon>
        <taxon>Cryptotermes</taxon>
    </lineage>
</organism>
<dbReference type="Proteomes" id="UP000235965">
    <property type="component" value="Unassembled WGS sequence"/>
</dbReference>
<feature type="region of interest" description="Disordered" evidence="1">
    <location>
        <begin position="154"/>
        <end position="185"/>
    </location>
</feature>
<dbReference type="AlphaFoldDB" id="A0A2J7PHI3"/>
<dbReference type="Gene3D" id="3.60.10.10">
    <property type="entry name" value="Endonuclease/exonuclease/phosphatase"/>
    <property type="match status" value="1"/>
</dbReference>
<evidence type="ECO:0000313" key="3">
    <source>
        <dbReference type="Proteomes" id="UP000235965"/>
    </source>
</evidence>
<keyword evidence="3" id="KW-1185">Reference proteome</keyword>
<dbReference type="InterPro" id="IPR036691">
    <property type="entry name" value="Endo/exonu/phosph_ase_sf"/>
</dbReference>
<protein>
    <submittedName>
        <fullName evidence="2">Uncharacterized protein</fullName>
    </submittedName>
</protein>